<accession>A0A6J4P4E0</accession>
<dbReference type="AlphaFoldDB" id="A0A6J4P4E0"/>
<protein>
    <submittedName>
        <fullName evidence="1">Uncharacterized protein</fullName>
    </submittedName>
</protein>
<sequence length="89" mass="9465">MSRGQFLKGASGTVLAFGLFSSLGLPAFAGTKQRVAEAGKQAERAILLMERHMDIQSNGTLFLNEEGLKDDIQAGLGEGIDRPVFAALK</sequence>
<proteinExistence type="predicted"/>
<gene>
    <name evidence="1" type="ORF">AVDCRST_MAG22-1554</name>
</gene>
<dbReference type="EMBL" id="CADCUV010000063">
    <property type="protein sequence ID" value="CAA9405830.1"/>
    <property type="molecule type" value="Genomic_DNA"/>
</dbReference>
<organism evidence="1">
    <name type="scientific">uncultured Rubrobacteraceae bacterium</name>
    <dbReference type="NCBI Taxonomy" id="349277"/>
    <lineage>
        <taxon>Bacteria</taxon>
        <taxon>Bacillati</taxon>
        <taxon>Actinomycetota</taxon>
        <taxon>Rubrobacteria</taxon>
        <taxon>Rubrobacterales</taxon>
        <taxon>Rubrobacteraceae</taxon>
        <taxon>environmental samples</taxon>
    </lineage>
</organism>
<reference evidence="1" key="1">
    <citation type="submission" date="2020-02" db="EMBL/GenBank/DDBJ databases">
        <authorList>
            <person name="Meier V. D."/>
        </authorList>
    </citation>
    <scope>NUCLEOTIDE SEQUENCE</scope>
    <source>
        <strain evidence="1">AVDCRST_MAG22</strain>
    </source>
</reference>
<name>A0A6J4P4E0_9ACTN</name>
<evidence type="ECO:0000313" key="1">
    <source>
        <dbReference type="EMBL" id="CAA9405830.1"/>
    </source>
</evidence>